<keyword evidence="1 3" id="KW-0479">Metal-binding</keyword>
<comment type="cofactor">
    <cofactor evidence="3">
        <name>Zn(2+)</name>
        <dbReference type="ChEBI" id="CHEBI:29105"/>
    </cofactor>
    <text evidence="3">Binds 1 zinc ion.</text>
</comment>
<dbReference type="HOGENOM" id="CLU_178280_3_2_0"/>
<proteinExistence type="inferred from homology"/>
<dbReference type="GO" id="GO:0008270">
    <property type="term" value="F:zinc ion binding"/>
    <property type="evidence" value="ECO:0007669"/>
    <property type="project" value="UniProtKB-UniRule"/>
</dbReference>
<feature type="binding site" evidence="3">
    <location>
        <position position="24"/>
    </location>
    <ligand>
        <name>Zn(2+)</name>
        <dbReference type="ChEBI" id="CHEBI:29105"/>
    </ligand>
</feature>
<evidence type="ECO:0000256" key="2">
    <source>
        <dbReference type="ARBA" id="ARBA00022833"/>
    </source>
</evidence>
<evidence type="ECO:0000313" key="5">
    <source>
        <dbReference type="EMBL" id="ADB17694.1"/>
    </source>
</evidence>
<dbReference type="AlphaFoldDB" id="D2R9E4"/>
<dbReference type="PANTHER" id="PTHR36150:SF1">
    <property type="entry name" value="DNA GYRASE INHIBITOR YACG"/>
    <property type="match status" value="1"/>
</dbReference>
<dbReference type="Pfam" id="PF03884">
    <property type="entry name" value="YacG"/>
    <property type="match status" value="1"/>
</dbReference>
<dbReference type="Proteomes" id="UP000001887">
    <property type="component" value="Chromosome"/>
</dbReference>
<dbReference type="HAMAP" id="MF_00649">
    <property type="entry name" value="DNA_gyrase_inhibitor_YacG"/>
    <property type="match status" value="1"/>
</dbReference>
<dbReference type="KEGG" id="psl:Psta_3029"/>
<evidence type="ECO:0000313" key="6">
    <source>
        <dbReference type="Proteomes" id="UP000001887"/>
    </source>
</evidence>
<comment type="similarity">
    <text evidence="3">Belongs to the DNA gyrase inhibitor YacG family.</text>
</comment>
<comment type="subunit">
    <text evidence="3">Interacts with GyrB.</text>
</comment>
<keyword evidence="2 3" id="KW-0862">Zinc</keyword>
<dbReference type="InterPro" id="IPR013088">
    <property type="entry name" value="Znf_NHR/GATA"/>
</dbReference>
<organism evidence="5 6">
    <name type="scientific">Pirellula staleyi (strain ATCC 27377 / DSM 6068 / ICPB 4128)</name>
    <name type="common">Pirella staleyi</name>
    <dbReference type="NCBI Taxonomy" id="530564"/>
    <lineage>
        <taxon>Bacteria</taxon>
        <taxon>Pseudomonadati</taxon>
        <taxon>Planctomycetota</taxon>
        <taxon>Planctomycetia</taxon>
        <taxon>Pirellulales</taxon>
        <taxon>Pirellulaceae</taxon>
        <taxon>Pirellula</taxon>
    </lineage>
</organism>
<dbReference type="Gene3D" id="3.30.50.10">
    <property type="entry name" value="Erythroid Transcription Factor GATA-1, subunit A"/>
    <property type="match status" value="1"/>
</dbReference>
<feature type="region of interest" description="Disordered" evidence="4">
    <location>
        <begin position="49"/>
        <end position="71"/>
    </location>
</feature>
<dbReference type="eggNOG" id="COG3024">
    <property type="taxonomic scope" value="Bacteria"/>
</dbReference>
<dbReference type="EMBL" id="CP001848">
    <property type="protein sequence ID" value="ADB17694.1"/>
    <property type="molecule type" value="Genomic_DNA"/>
</dbReference>
<gene>
    <name evidence="3" type="primary">yacG</name>
    <name evidence="5" type="ordered locus">Psta_3029</name>
</gene>
<dbReference type="PANTHER" id="PTHR36150">
    <property type="entry name" value="DNA GYRASE INHIBITOR YACG"/>
    <property type="match status" value="1"/>
</dbReference>
<name>D2R9E4_PIRSD</name>
<evidence type="ECO:0000256" key="3">
    <source>
        <dbReference type="HAMAP-Rule" id="MF_00649"/>
    </source>
</evidence>
<dbReference type="GO" id="GO:0006355">
    <property type="term" value="P:regulation of DNA-templated transcription"/>
    <property type="evidence" value="ECO:0007669"/>
    <property type="project" value="InterPro"/>
</dbReference>
<feature type="binding site" evidence="3">
    <location>
        <position position="28"/>
    </location>
    <ligand>
        <name>Zn(2+)</name>
        <dbReference type="ChEBI" id="CHEBI:29105"/>
    </ligand>
</feature>
<reference evidence="5 6" key="1">
    <citation type="journal article" date="2009" name="Stand. Genomic Sci.">
        <title>Complete genome sequence of Pirellula staleyi type strain (ATCC 27377).</title>
        <authorList>
            <person name="Clum A."/>
            <person name="Tindall B.J."/>
            <person name="Sikorski J."/>
            <person name="Ivanova N."/>
            <person name="Mavrommatis K."/>
            <person name="Lucas S."/>
            <person name="Glavina del Rio T."/>
            <person name="Nolan M."/>
            <person name="Chen F."/>
            <person name="Tice H."/>
            <person name="Pitluck S."/>
            <person name="Cheng J.F."/>
            <person name="Chertkov O."/>
            <person name="Brettin T."/>
            <person name="Han C."/>
            <person name="Detter J.C."/>
            <person name="Kuske C."/>
            <person name="Bruce D."/>
            <person name="Goodwin L."/>
            <person name="Ovchinikova G."/>
            <person name="Pati A."/>
            <person name="Mikhailova N."/>
            <person name="Chen A."/>
            <person name="Palaniappan K."/>
            <person name="Land M."/>
            <person name="Hauser L."/>
            <person name="Chang Y.J."/>
            <person name="Jeffries C.D."/>
            <person name="Chain P."/>
            <person name="Rohde M."/>
            <person name="Goker M."/>
            <person name="Bristow J."/>
            <person name="Eisen J.A."/>
            <person name="Markowitz V."/>
            <person name="Hugenholtz P."/>
            <person name="Kyrpides N.C."/>
            <person name="Klenk H.P."/>
            <person name="Lapidus A."/>
        </authorList>
    </citation>
    <scope>NUCLEOTIDE SEQUENCE [LARGE SCALE GENOMIC DNA]</scope>
    <source>
        <strain evidence="6">ATCC 27377 / DSM 6068 / ICPB 4128</strain>
    </source>
</reference>
<sequence length="71" mass="8194">MPLIRCPICEKRFDQATTQAMPFCSERCRKIDLGRWLNEGYSVPVERIDDDEESEIAEGFGPRRAADDDDE</sequence>
<protein>
    <recommendedName>
        <fullName evidence="3">DNA gyrase inhibitor YacG</fullName>
    </recommendedName>
</protein>
<dbReference type="InterPro" id="IPR005584">
    <property type="entry name" value="DNA_gyrase_inhibitor_YacG"/>
</dbReference>
<dbReference type="OrthoDB" id="9809663at2"/>
<dbReference type="STRING" id="530564.Psta_3029"/>
<feature type="binding site" evidence="3">
    <location>
        <position position="9"/>
    </location>
    <ligand>
        <name>Zn(2+)</name>
        <dbReference type="ChEBI" id="CHEBI:29105"/>
    </ligand>
</feature>
<keyword evidence="6" id="KW-1185">Reference proteome</keyword>
<comment type="function">
    <text evidence="3">Inhibits all the catalytic activities of DNA gyrase by preventing its interaction with DNA. Acts by binding directly to the C-terminal domain of GyrB, which probably disrupts DNA binding by the gyrase.</text>
</comment>
<evidence type="ECO:0000256" key="1">
    <source>
        <dbReference type="ARBA" id="ARBA00022723"/>
    </source>
</evidence>
<dbReference type="SUPFAM" id="SSF57716">
    <property type="entry name" value="Glucocorticoid receptor-like (DNA-binding domain)"/>
    <property type="match status" value="1"/>
</dbReference>
<feature type="binding site" evidence="3">
    <location>
        <position position="6"/>
    </location>
    <ligand>
        <name>Zn(2+)</name>
        <dbReference type="ChEBI" id="CHEBI:29105"/>
    </ligand>
</feature>
<dbReference type="GO" id="GO:0008657">
    <property type="term" value="F:DNA topoisomerase type II (double strand cut, ATP-hydrolyzing) inhibitor activity"/>
    <property type="evidence" value="ECO:0007669"/>
    <property type="project" value="UniProtKB-UniRule"/>
</dbReference>
<accession>D2R9E4</accession>
<evidence type="ECO:0000256" key="4">
    <source>
        <dbReference type="SAM" id="MobiDB-lite"/>
    </source>
</evidence>